<evidence type="ECO:0000256" key="1">
    <source>
        <dbReference type="SAM" id="Coils"/>
    </source>
</evidence>
<proteinExistence type="predicted"/>
<comment type="caution">
    <text evidence="2">The sequence shown here is derived from an EMBL/GenBank/DDBJ whole genome shotgun (WGS) entry which is preliminary data.</text>
</comment>
<name>A0A0F9GWU7_9ZZZZ</name>
<evidence type="ECO:0000313" key="2">
    <source>
        <dbReference type="EMBL" id="KKM03270.1"/>
    </source>
</evidence>
<dbReference type="EMBL" id="LAZR01016723">
    <property type="protein sequence ID" value="KKM03270.1"/>
    <property type="molecule type" value="Genomic_DNA"/>
</dbReference>
<organism evidence="2">
    <name type="scientific">marine sediment metagenome</name>
    <dbReference type="NCBI Taxonomy" id="412755"/>
    <lineage>
        <taxon>unclassified sequences</taxon>
        <taxon>metagenomes</taxon>
        <taxon>ecological metagenomes</taxon>
    </lineage>
</organism>
<keyword evidence="1" id="KW-0175">Coiled coil</keyword>
<accession>A0A0F9GWU7</accession>
<reference evidence="2" key="1">
    <citation type="journal article" date="2015" name="Nature">
        <title>Complex archaea that bridge the gap between prokaryotes and eukaryotes.</title>
        <authorList>
            <person name="Spang A."/>
            <person name="Saw J.H."/>
            <person name="Jorgensen S.L."/>
            <person name="Zaremba-Niedzwiedzka K."/>
            <person name="Martijn J."/>
            <person name="Lind A.E."/>
            <person name="van Eijk R."/>
            <person name="Schleper C."/>
            <person name="Guy L."/>
            <person name="Ettema T.J."/>
        </authorList>
    </citation>
    <scope>NUCLEOTIDE SEQUENCE</scope>
</reference>
<gene>
    <name evidence="2" type="ORF">LCGC14_1776170</name>
</gene>
<protein>
    <submittedName>
        <fullName evidence="2">Uncharacterized protein</fullName>
    </submittedName>
</protein>
<feature type="non-terminal residue" evidence="2">
    <location>
        <position position="34"/>
    </location>
</feature>
<dbReference type="AlphaFoldDB" id="A0A0F9GWU7"/>
<sequence>MVKTNELIIKELRHELEKQKEQTKKERDEVDRLG</sequence>
<feature type="coiled-coil region" evidence="1">
    <location>
        <begin position="2"/>
        <end position="33"/>
    </location>
</feature>